<dbReference type="RefSeq" id="WP_235957746.1">
    <property type="nucleotide sequence ID" value="NZ_JAAITT010000010.1"/>
</dbReference>
<evidence type="ECO:0000313" key="3">
    <source>
        <dbReference type="EMBL" id="MCG4749212.1"/>
    </source>
</evidence>
<name>A0AAW5BZ43_9FIRM</name>
<dbReference type="Gene3D" id="3.40.50.1820">
    <property type="entry name" value="alpha/beta hydrolase"/>
    <property type="match status" value="1"/>
</dbReference>
<evidence type="ECO:0000313" key="4">
    <source>
        <dbReference type="Proteomes" id="UP001299608"/>
    </source>
</evidence>
<dbReference type="Proteomes" id="UP001299608">
    <property type="component" value="Unassembled WGS sequence"/>
</dbReference>
<dbReference type="InterPro" id="IPR052920">
    <property type="entry name" value="DNA-binding_regulatory"/>
</dbReference>
<dbReference type="PANTHER" id="PTHR43358">
    <property type="entry name" value="ALPHA/BETA-HYDROLASE"/>
    <property type="match status" value="1"/>
</dbReference>
<gene>
    <name evidence="3" type="ORF">L0N08_27775</name>
</gene>
<dbReference type="PANTHER" id="PTHR43358:SF4">
    <property type="entry name" value="ALPHA_BETA HYDROLASE FOLD-1 DOMAIN-CONTAINING PROTEIN"/>
    <property type="match status" value="1"/>
</dbReference>
<dbReference type="Pfam" id="PF03959">
    <property type="entry name" value="FSH1"/>
    <property type="match status" value="1"/>
</dbReference>
<evidence type="ECO:0000259" key="2">
    <source>
        <dbReference type="Pfam" id="PF03959"/>
    </source>
</evidence>
<feature type="domain" description="Serine hydrolase" evidence="2">
    <location>
        <begin position="265"/>
        <end position="306"/>
    </location>
</feature>
<accession>A0AAW5BZ43</accession>
<dbReference type="AlphaFoldDB" id="A0AAW5BZ43"/>
<dbReference type="InterPro" id="IPR029058">
    <property type="entry name" value="AB_hydrolase_fold"/>
</dbReference>
<evidence type="ECO:0000259" key="1">
    <source>
        <dbReference type="Pfam" id="PF00561"/>
    </source>
</evidence>
<dbReference type="SUPFAM" id="SSF53474">
    <property type="entry name" value="alpha/beta-Hydrolases"/>
    <property type="match status" value="1"/>
</dbReference>
<dbReference type="Pfam" id="PF00561">
    <property type="entry name" value="Abhydrolase_1"/>
    <property type="match status" value="1"/>
</dbReference>
<protein>
    <submittedName>
        <fullName evidence="3">Lysophospholipase</fullName>
    </submittedName>
</protein>
<dbReference type="InterPro" id="IPR005645">
    <property type="entry name" value="FSH-like_dom"/>
</dbReference>
<sequence>MKSYLKAIPAAAGAACLLTGGYLYHMALDAKTDKSSLLKPSPDHIQPDNQALLRHRKALEESSRLTRQYQDRYLYSFDNLKLHAYLCMNGKSGNPKQTDTHIGTGSQTGTGSHWVILVHGYADSGLWFHEEALAFYRQGFHLLLPDARGHGKSQGTYIGMGWHDRLDIISWIHWIIENDSQAEIILYGVSMGAATVMMAAGESLPSNVKAAVEDCGYTSAWDVLKYQLKKQFHLPAFPALTCAGLVNFLKNRYWLKDADAVKCVSRAKIPILFIHGTEDRFVPFEMSRTLYDACNSKKEYLAVEGAAHVKSAMVYGPAYWDKVFRFIGLSSYPIGTILISDVGSAAGGFVGTGTVTS</sequence>
<feature type="domain" description="AB hydrolase-1" evidence="1">
    <location>
        <begin position="114"/>
        <end position="232"/>
    </location>
</feature>
<dbReference type="InterPro" id="IPR000073">
    <property type="entry name" value="AB_hydrolase_1"/>
</dbReference>
<comment type="caution">
    <text evidence="3">The sequence shown here is derived from an EMBL/GenBank/DDBJ whole genome shotgun (WGS) entry which is preliminary data.</text>
</comment>
<dbReference type="EMBL" id="JAKNGE010000055">
    <property type="protein sequence ID" value="MCG4749212.1"/>
    <property type="molecule type" value="Genomic_DNA"/>
</dbReference>
<proteinExistence type="predicted"/>
<organism evidence="3 4">
    <name type="scientific">Enterocloster aldenensis</name>
    <dbReference type="NCBI Taxonomy" id="358742"/>
    <lineage>
        <taxon>Bacteria</taxon>
        <taxon>Bacillati</taxon>
        <taxon>Bacillota</taxon>
        <taxon>Clostridia</taxon>
        <taxon>Lachnospirales</taxon>
        <taxon>Lachnospiraceae</taxon>
        <taxon>Enterocloster</taxon>
    </lineage>
</organism>
<reference evidence="3" key="1">
    <citation type="submission" date="2022-01" db="EMBL/GenBank/DDBJ databases">
        <title>Collection of gut derived symbiotic bacterial strains cultured from healthy donors.</title>
        <authorList>
            <person name="Lin H."/>
            <person name="Kohout C."/>
            <person name="Waligurski E."/>
            <person name="Pamer E.G."/>
        </authorList>
    </citation>
    <scope>NUCLEOTIDE SEQUENCE</scope>
    <source>
        <strain evidence="3">DFI.6.55</strain>
    </source>
</reference>